<evidence type="ECO:0000256" key="1">
    <source>
        <dbReference type="ARBA" id="ARBA00004651"/>
    </source>
</evidence>
<sequence>MRGSAGTAAGSSDVAGRGQQQHQANRDLEHLLIVYRSAVTSPPTARVHQPNRWLMLALSLFAQLAATVFVNSGPALIPNLHFQYGLALSQAGLIAAAPLAGTLCTLIIWGAIVDRIGERVSLIIGLSMLALSAAAAAVSGSLVLLAVFLFLGGAAGASTNSASGRVVSGWFPPHRRGIAMGIRQAAQPLGVGATALLVPNLAKAQGLLITLLAVASICAAAAVLVAALIVDPPRPSKAESRLAGHTDNPYRGDRRLLRIHGVSIALTVPQQTAWTFMLVWLIAEQHWSTAAASGLVGGSQVCSALARVGAGAWSDRIGSRLRPIRYIALGSAIAMGGLAVLAGTPLAVTFMVVASIVAVAHNGLAFTAVAEIAGPHWSGRAMGTQNTGQFLTATSVPPVIGALIAVAGYPAAFAVSGLCALLAVPVVPVSKRR</sequence>
<feature type="transmembrane region" description="Helical" evidence="6">
    <location>
        <begin position="326"/>
        <end position="359"/>
    </location>
</feature>
<organism evidence="8 9">
    <name type="scientific">Saccharopolyspora halophila</name>
    <dbReference type="NCBI Taxonomy" id="405551"/>
    <lineage>
        <taxon>Bacteria</taxon>
        <taxon>Bacillati</taxon>
        <taxon>Actinomycetota</taxon>
        <taxon>Actinomycetes</taxon>
        <taxon>Pseudonocardiales</taxon>
        <taxon>Pseudonocardiaceae</taxon>
        <taxon>Saccharopolyspora</taxon>
    </lineage>
</organism>
<dbReference type="SUPFAM" id="SSF103473">
    <property type="entry name" value="MFS general substrate transporter"/>
    <property type="match status" value="1"/>
</dbReference>
<comment type="subcellular location">
    <subcellularLocation>
        <location evidence="1">Cell membrane</location>
        <topology evidence="1">Multi-pass membrane protein</topology>
    </subcellularLocation>
</comment>
<dbReference type="InterPro" id="IPR020846">
    <property type="entry name" value="MFS_dom"/>
</dbReference>
<keyword evidence="4 6" id="KW-0472">Membrane</keyword>
<evidence type="ECO:0000256" key="5">
    <source>
        <dbReference type="SAM" id="MobiDB-lite"/>
    </source>
</evidence>
<dbReference type="InterPro" id="IPR011701">
    <property type="entry name" value="MFS"/>
</dbReference>
<feature type="domain" description="Major facilitator superfamily (MFS) profile" evidence="7">
    <location>
        <begin position="52"/>
        <end position="433"/>
    </location>
</feature>
<dbReference type="PROSITE" id="PS50850">
    <property type="entry name" value="MFS"/>
    <property type="match status" value="1"/>
</dbReference>
<gene>
    <name evidence="8" type="ORF">GCM10009854_43510</name>
</gene>
<keyword evidence="3 6" id="KW-1133">Transmembrane helix</keyword>
<dbReference type="InterPro" id="IPR052952">
    <property type="entry name" value="MFS-Transporter"/>
</dbReference>
<comment type="caution">
    <text evidence="8">The sequence shown here is derived from an EMBL/GenBank/DDBJ whole genome shotgun (WGS) entry which is preliminary data.</text>
</comment>
<feature type="transmembrane region" description="Helical" evidence="6">
    <location>
        <begin position="53"/>
        <end position="71"/>
    </location>
</feature>
<dbReference type="PANTHER" id="PTHR23527:SF1">
    <property type="entry name" value="BLL3282 PROTEIN"/>
    <property type="match status" value="1"/>
</dbReference>
<dbReference type="EMBL" id="BAAARA010000021">
    <property type="protein sequence ID" value="GAA2359902.1"/>
    <property type="molecule type" value="Genomic_DNA"/>
</dbReference>
<reference evidence="8 9" key="1">
    <citation type="journal article" date="2019" name="Int. J. Syst. Evol. Microbiol.">
        <title>The Global Catalogue of Microorganisms (GCM) 10K type strain sequencing project: providing services to taxonomists for standard genome sequencing and annotation.</title>
        <authorList>
            <consortium name="The Broad Institute Genomics Platform"/>
            <consortium name="The Broad Institute Genome Sequencing Center for Infectious Disease"/>
            <person name="Wu L."/>
            <person name="Ma J."/>
        </authorList>
    </citation>
    <scope>NUCLEOTIDE SEQUENCE [LARGE SCALE GENOMIC DNA]</scope>
    <source>
        <strain evidence="8 9">JCM 16221</strain>
    </source>
</reference>
<proteinExistence type="predicted"/>
<accession>A0ABN3GSJ8</accession>
<evidence type="ECO:0000256" key="2">
    <source>
        <dbReference type="ARBA" id="ARBA00022692"/>
    </source>
</evidence>
<evidence type="ECO:0000256" key="4">
    <source>
        <dbReference type="ARBA" id="ARBA00023136"/>
    </source>
</evidence>
<dbReference type="Gene3D" id="1.20.1250.20">
    <property type="entry name" value="MFS general substrate transporter like domains"/>
    <property type="match status" value="2"/>
</dbReference>
<dbReference type="PANTHER" id="PTHR23527">
    <property type="entry name" value="BLL3282 PROTEIN"/>
    <property type="match status" value="1"/>
</dbReference>
<name>A0ABN3GSJ8_9PSEU</name>
<dbReference type="Pfam" id="PF07690">
    <property type="entry name" value="MFS_1"/>
    <property type="match status" value="1"/>
</dbReference>
<evidence type="ECO:0000256" key="3">
    <source>
        <dbReference type="ARBA" id="ARBA00022989"/>
    </source>
</evidence>
<feature type="transmembrane region" description="Helical" evidence="6">
    <location>
        <begin position="207"/>
        <end position="230"/>
    </location>
</feature>
<evidence type="ECO:0000256" key="6">
    <source>
        <dbReference type="SAM" id="Phobius"/>
    </source>
</evidence>
<evidence type="ECO:0000259" key="7">
    <source>
        <dbReference type="PROSITE" id="PS50850"/>
    </source>
</evidence>
<keyword evidence="2 6" id="KW-0812">Transmembrane</keyword>
<dbReference type="InterPro" id="IPR036259">
    <property type="entry name" value="MFS_trans_sf"/>
</dbReference>
<feature type="transmembrane region" description="Helical" evidence="6">
    <location>
        <begin position="91"/>
        <end position="113"/>
    </location>
</feature>
<dbReference type="Proteomes" id="UP001501218">
    <property type="component" value="Unassembled WGS sequence"/>
</dbReference>
<feature type="region of interest" description="Disordered" evidence="5">
    <location>
        <begin position="1"/>
        <end position="20"/>
    </location>
</feature>
<keyword evidence="9" id="KW-1185">Reference proteome</keyword>
<feature type="transmembrane region" description="Helical" evidence="6">
    <location>
        <begin position="120"/>
        <end position="151"/>
    </location>
</feature>
<feature type="transmembrane region" description="Helical" evidence="6">
    <location>
        <begin position="399"/>
        <end position="427"/>
    </location>
</feature>
<evidence type="ECO:0000313" key="9">
    <source>
        <dbReference type="Proteomes" id="UP001501218"/>
    </source>
</evidence>
<protein>
    <submittedName>
        <fullName evidence="8">MFS transporter</fullName>
    </submittedName>
</protein>
<evidence type="ECO:0000313" key="8">
    <source>
        <dbReference type="EMBL" id="GAA2359902.1"/>
    </source>
</evidence>